<evidence type="ECO:0000256" key="1">
    <source>
        <dbReference type="ARBA" id="ARBA00093458"/>
    </source>
</evidence>
<dbReference type="PANTHER" id="PTHR15243">
    <property type="entry name" value="SERINE/THREONINE-PROTEIN KINASE 19"/>
    <property type="match status" value="1"/>
</dbReference>
<comment type="similarity">
    <text evidence="1">Belongs to the STK19 family.</text>
</comment>
<dbReference type="PANTHER" id="PTHR15243:SF0">
    <property type="entry name" value="SERINE_THREONINE-PROTEIN KINASE 19"/>
    <property type="match status" value="1"/>
</dbReference>
<dbReference type="VEuPathDB" id="FungiDB:I7I50_08089"/>
<name>C0NWP9_AJECG</name>
<dbReference type="AlphaFoldDB" id="C0NWP9"/>
<dbReference type="HOGENOM" id="CLU_036328_0_0_1"/>
<evidence type="ECO:0000256" key="2">
    <source>
        <dbReference type="SAM" id="MobiDB-lite"/>
    </source>
</evidence>
<feature type="compositionally biased region" description="Polar residues" evidence="2">
    <location>
        <begin position="7"/>
        <end position="29"/>
    </location>
</feature>
<evidence type="ECO:0000313" key="4">
    <source>
        <dbReference type="Proteomes" id="UP000001631"/>
    </source>
</evidence>
<dbReference type="EMBL" id="GG663374">
    <property type="protein sequence ID" value="EEH04354.1"/>
    <property type="molecule type" value="Genomic_DNA"/>
</dbReference>
<dbReference type="Pfam" id="PF10494">
    <property type="entry name" value="Stk19"/>
    <property type="match status" value="2"/>
</dbReference>
<dbReference type="GO" id="GO:0046579">
    <property type="term" value="P:positive regulation of Ras protein signal transduction"/>
    <property type="evidence" value="ECO:0007669"/>
    <property type="project" value="TreeGrafter"/>
</dbReference>
<sequence length="360" mass="39519">MPLHFTAAQSSRIRKSSGTQLSGRQSPFSRHSRAKPFRSPLGRTALDSDNDIHSGYYKDSILPDIGPSQYISETTELNSVIQAIQYIRNTMFSDLPQRAGMNSTRIAEVLNFRRALPPIVSVAHVHMLLNAPTKVEREIVELVDSARVRKLFIPGRGFDSAGLGDLEKFLELLRKNTKTSAVAAGIFTPEETSSLVRAGFLVSPSSLAKHPSFDTSPTSIPASRRSHALNIVLPGQEIAVSDQRKSGISSMFLSIPNLGPYLRLVGAARTQIMTLLKKSRSGEAPLTLIRDRWDGAVESEVYYNVSKRARGESAGVLPGKTKKWKELYGMNFRWALEEALGSGLIELFDTGSVGPGVRRV</sequence>
<protein>
    <recommendedName>
        <fullName evidence="5">Serine-threonine protein kinase 19</fullName>
    </recommendedName>
</protein>
<accession>C0NWP9</accession>
<proteinExistence type="inferred from homology"/>
<dbReference type="RefSeq" id="XP_045284835.1">
    <property type="nucleotide sequence ID" value="XM_045434628.1"/>
</dbReference>
<evidence type="ECO:0000313" key="3">
    <source>
        <dbReference type="EMBL" id="EEH04354.1"/>
    </source>
</evidence>
<evidence type="ECO:0008006" key="5">
    <source>
        <dbReference type="Google" id="ProtNLM"/>
    </source>
</evidence>
<dbReference type="InParanoid" id="C0NWP9"/>
<dbReference type="InterPro" id="IPR018865">
    <property type="entry name" value="STK19-like"/>
</dbReference>
<dbReference type="GeneID" id="69040595"/>
<reference evidence="3" key="1">
    <citation type="submission" date="2009-02" db="EMBL/GenBank/DDBJ databases">
        <title>The Genome Sequence of Ajellomyces capsulatus strain G186AR.</title>
        <authorList>
            <consortium name="The Broad Institute Genome Sequencing Platform"/>
            <person name="Champion M."/>
            <person name="Cuomo C."/>
            <person name="Ma L.-J."/>
            <person name="Henn M.R."/>
            <person name="Sil A."/>
            <person name="Goldman B."/>
            <person name="Young S.K."/>
            <person name="Kodira C.D."/>
            <person name="Zeng Q."/>
            <person name="Koehrsen M."/>
            <person name="Alvarado L."/>
            <person name="Berlin A."/>
            <person name="Borenstein D."/>
            <person name="Chen Z."/>
            <person name="Engels R."/>
            <person name="Freedman E."/>
            <person name="Gellesch M."/>
            <person name="Goldberg J."/>
            <person name="Griggs A."/>
            <person name="Gujja S."/>
            <person name="Heiman D."/>
            <person name="Hepburn T."/>
            <person name="Howarth C."/>
            <person name="Jen D."/>
            <person name="Larson L."/>
            <person name="Lewis B."/>
            <person name="Mehta T."/>
            <person name="Park D."/>
            <person name="Pearson M."/>
            <person name="Roberts A."/>
            <person name="Saif S."/>
            <person name="Shea T."/>
            <person name="Shenoy N."/>
            <person name="Sisk P."/>
            <person name="Stolte C."/>
            <person name="Sykes S."/>
            <person name="Walk T."/>
            <person name="White J."/>
            <person name="Yandava C."/>
            <person name="Klein B."/>
            <person name="McEwen J.G."/>
            <person name="Puccia R."/>
            <person name="Goldman G.H."/>
            <person name="Felipe M.S."/>
            <person name="Nino-Vega G."/>
            <person name="San-Blas G."/>
            <person name="Taylor J."/>
            <person name="Mendoza L."/>
            <person name="Galagan J."/>
            <person name="Nusbaum C."/>
            <person name="Birren B."/>
        </authorList>
    </citation>
    <scope>NUCLEOTIDE SEQUENCE</scope>
    <source>
        <strain evidence="3">G186AR</strain>
    </source>
</reference>
<keyword evidence="4" id="KW-1185">Reference proteome</keyword>
<feature type="region of interest" description="Disordered" evidence="2">
    <location>
        <begin position="1"/>
        <end position="46"/>
    </location>
</feature>
<dbReference type="Proteomes" id="UP000001631">
    <property type="component" value="Unassembled WGS sequence"/>
</dbReference>
<organism evidence="3 4">
    <name type="scientific">Ajellomyces capsulatus (strain G186AR / H82 / ATCC MYA-2454 / RMSCC 2432)</name>
    <name type="common">Darling's disease fungus</name>
    <name type="synonym">Histoplasma capsulatum</name>
    <dbReference type="NCBI Taxonomy" id="447093"/>
    <lineage>
        <taxon>Eukaryota</taxon>
        <taxon>Fungi</taxon>
        <taxon>Dikarya</taxon>
        <taxon>Ascomycota</taxon>
        <taxon>Pezizomycotina</taxon>
        <taxon>Eurotiomycetes</taxon>
        <taxon>Eurotiomycetidae</taxon>
        <taxon>Onygenales</taxon>
        <taxon>Ajellomycetaceae</taxon>
        <taxon>Histoplasma</taxon>
    </lineage>
</organism>
<gene>
    <name evidence="3" type="ORF">HCBG_07579</name>
</gene>